<reference evidence="2" key="1">
    <citation type="journal article" date="2014" name="Front. Microbiol.">
        <title>High frequency of phylogenetically diverse reductive dehalogenase-homologous genes in deep subseafloor sedimentary metagenomes.</title>
        <authorList>
            <person name="Kawai M."/>
            <person name="Futagami T."/>
            <person name="Toyoda A."/>
            <person name="Takaki Y."/>
            <person name="Nishi S."/>
            <person name="Hori S."/>
            <person name="Arai W."/>
            <person name="Tsubouchi T."/>
            <person name="Morono Y."/>
            <person name="Uchiyama I."/>
            <person name="Ito T."/>
            <person name="Fujiyama A."/>
            <person name="Inagaki F."/>
            <person name="Takami H."/>
        </authorList>
    </citation>
    <scope>NUCLEOTIDE SEQUENCE</scope>
    <source>
        <strain evidence="2">Expedition CK06-06</strain>
    </source>
</reference>
<evidence type="ECO:0000256" key="1">
    <source>
        <dbReference type="SAM" id="MobiDB-lite"/>
    </source>
</evidence>
<sequence>MWSDGGQPVRAYRPSLFGMPEQDNEDAELIRLANLELYAKRARAGQPVFGESEDR</sequence>
<evidence type="ECO:0000313" key="2">
    <source>
        <dbReference type="EMBL" id="GAF77704.1"/>
    </source>
</evidence>
<protein>
    <submittedName>
        <fullName evidence="2">Uncharacterized protein</fullName>
    </submittedName>
</protein>
<dbReference type="AlphaFoldDB" id="X0S9L3"/>
<gene>
    <name evidence="2" type="ORF">S01H1_15958</name>
</gene>
<comment type="caution">
    <text evidence="2">The sequence shown here is derived from an EMBL/GenBank/DDBJ whole genome shotgun (WGS) entry which is preliminary data.</text>
</comment>
<name>X0S9L3_9ZZZZ</name>
<accession>X0S9L3</accession>
<organism evidence="2">
    <name type="scientific">marine sediment metagenome</name>
    <dbReference type="NCBI Taxonomy" id="412755"/>
    <lineage>
        <taxon>unclassified sequences</taxon>
        <taxon>metagenomes</taxon>
        <taxon>ecological metagenomes</taxon>
    </lineage>
</organism>
<feature type="region of interest" description="Disordered" evidence="1">
    <location>
        <begin position="1"/>
        <end position="20"/>
    </location>
</feature>
<proteinExistence type="predicted"/>
<dbReference type="EMBL" id="BARS01008363">
    <property type="protein sequence ID" value="GAF77704.1"/>
    <property type="molecule type" value="Genomic_DNA"/>
</dbReference>